<evidence type="ECO:0000313" key="7">
    <source>
        <dbReference type="Proteomes" id="UP000244201"/>
    </source>
</evidence>
<evidence type="ECO:0000256" key="3">
    <source>
        <dbReference type="ARBA" id="ARBA00022801"/>
    </source>
</evidence>
<dbReference type="Gene3D" id="1.10.530.10">
    <property type="match status" value="1"/>
</dbReference>
<dbReference type="GO" id="GO:0008234">
    <property type="term" value="F:cysteine-type peptidase activity"/>
    <property type="evidence" value="ECO:0007669"/>
    <property type="project" value="UniProtKB-KW"/>
</dbReference>
<comment type="similarity">
    <text evidence="1">Belongs to the peptidase C40 family.</text>
</comment>
<dbReference type="InterPro" id="IPR038765">
    <property type="entry name" value="Papain-like_cys_pep_sf"/>
</dbReference>
<dbReference type="Pfam" id="PF00877">
    <property type="entry name" value="NLPC_P60"/>
    <property type="match status" value="1"/>
</dbReference>
<proteinExistence type="inferred from homology"/>
<dbReference type="AlphaFoldDB" id="A0A2R4SVQ3"/>
<keyword evidence="2" id="KW-0645">Protease</keyword>
<dbReference type="Proteomes" id="UP000244201">
    <property type="component" value="Chromosome"/>
</dbReference>
<sequence>MKRAGCLIVLLAVLAVPLMVLFAAERTPTLPDMTAVADVSDIPARMLSAYQNAADLTPREAPKCRGMAWPVLAGIARIESNHAGGRTVAANGDISPHILGPVLNGSGAGGNTTAFTDTDNGALDGDARYERAVGPFQFIPATWRSSGRDGNGDGSSNPHNADDAALGAAVYLCGDGRNLADRKQLEGAVFAYNHSDAYVNDVLAHIDRYAALGSGSISLDGSASGDARLVIAAALAEEGTAYSWGGGGAKGPTVGICCSPGGKSGASTVGYDCSGLTTYAFAKIGISLPRTAAAQAGVGERIPASQGVAALQPGDLVFFGYTPGRDSTIYHVGIYLGSGQMVNSPRPGTSVRTEPVWQDGFAGGARLT</sequence>
<accession>A0A2R4SVQ3</accession>
<dbReference type="Gene3D" id="3.90.1720.10">
    <property type="entry name" value="endopeptidase domain like (from Nostoc punctiforme)"/>
    <property type="match status" value="1"/>
</dbReference>
<organism evidence="6 7">
    <name type="scientific">Streptomyces lunaelactis</name>
    <dbReference type="NCBI Taxonomy" id="1535768"/>
    <lineage>
        <taxon>Bacteria</taxon>
        <taxon>Bacillati</taxon>
        <taxon>Actinomycetota</taxon>
        <taxon>Actinomycetes</taxon>
        <taxon>Kitasatosporales</taxon>
        <taxon>Streptomycetaceae</taxon>
        <taxon>Streptomyces</taxon>
    </lineage>
</organism>
<keyword evidence="4" id="KW-0788">Thiol protease</keyword>
<gene>
    <name evidence="6" type="ORF">SLUN_00185</name>
</gene>
<keyword evidence="3 6" id="KW-0378">Hydrolase</keyword>
<dbReference type="RefSeq" id="WP_108146617.1">
    <property type="nucleotide sequence ID" value="NZ_CP026304.1"/>
</dbReference>
<dbReference type="InterPro" id="IPR051794">
    <property type="entry name" value="PG_Endopeptidase_C40"/>
</dbReference>
<name>A0A2R4SVQ3_9ACTN</name>
<dbReference type="OrthoDB" id="5244330at2"/>
<dbReference type="GeneID" id="55653719"/>
<dbReference type="KEGG" id="slk:SLUN_00185"/>
<reference evidence="6 7" key="1">
    <citation type="submission" date="2018-01" db="EMBL/GenBank/DDBJ databases">
        <title>Complete genome sequence of Streptomyces lunaelactis MM109T, a Ferroverdin A producer isolated from cave moonmilk deposits.</title>
        <authorList>
            <person name="Naome A."/>
            <person name="Martinet L."/>
            <person name="Maciejewska M."/>
            <person name="Anderssen S."/>
            <person name="Adam D."/>
            <person name="Tenconi E."/>
            <person name="Deflandre B."/>
            <person name="Arguelles-Arias A."/>
            <person name="Calusinska M."/>
            <person name="Copieters W."/>
            <person name="Karim L."/>
            <person name="Hanikenne M."/>
            <person name="Baurain D."/>
            <person name="van Wezel G."/>
            <person name="Smargiasso N."/>
            <person name="de Pauw E."/>
            <person name="Delfosse P."/>
            <person name="Rigali S."/>
        </authorList>
    </citation>
    <scope>NUCLEOTIDE SEQUENCE [LARGE SCALE GENOMIC DNA]</scope>
    <source>
        <strain evidence="6 7">MM109</strain>
    </source>
</reference>
<dbReference type="EMBL" id="CP026304">
    <property type="protein sequence ID" value="AVZ70922.1"/>
    <property type="molecule type" value="Genomic_DNA"/>
</dbReference>
<dbReference type="PANTHER" id="PTHR47359">
    <property type="entry name" value="PEPTIDOGLYCAN DL-ENDOPEPTIDASE CWLO"/>
    <property type="match status" value="1"/>
</dbReference>
<evidence type="ECO:0000256" key="1">
    <source>
        <dbReference type="ARBA" id="ARBA00007074"/>
    </source>
</evidence>
<dbReference type="InterPro" id="IPR000064">
    <property type="entry name" value="NLP_P60_dom"/>
</dbReference>
<dbReference type="InterPro" id="IPR023346">
    <property type="entry name" value="Lysozyme-like_dom_sf"/>
</dbReference>
<evidence type="ECO:0000256" key="2">
    <source>
        <dbReference type="ARBA" id="ARBA00022670"/>
    </source>
</evidence>
<dbReference type="PANTHER" id="PTHR47359:SF3">
    <property type="entry name" value="NLP_P60 DOMAIN-CONTAINING PROTEIN-RELATED"/>
    <property type="match status" value="1"/>
</dbReference>
<feature type="domain" description="NlpC/P60" evidence="5">
    <location>
        <begin position="224"/>
        <end position="368"/>
    </location>
</feature>
<dbReference type="PROSITE" id="PS51935">
    <property type="entry name" value="NLPC_P60"/>
    <property type="match status" value="1"/>
</dbReference>
<protein>
    <submittedName>
        <fullName evidence="6">Glycoside hydrolase</fullName>
    </submittedName>
</protein>
<dbReference type="SUPFAM" id="SSF53955">
    <property type="entry name" value="Lysozyme-like"/>
    <property type="match status" value="1"/>
</dbReference>
<evidence type="ECO:0000313" key="6">
    <source>
        <dbReference type="EMBL" id="AVZ70922.1"/>
    </source>
</evidence>
<evidence type="ECO:0000256" key="4">
    <source>
        <dbReference type="ARBA" id="ARBA00022807"/>
    </source>
</evidence>
<dbReference type="GO" id="GO:0006508">
    <property type="term" value="P:proteolysis"/>
    <property type="evidence" value="ECO:0007669"/>
    <property type="project" value="UniProtKB-KW"/>
</dbReference>
<evidence type="ECO:0000259" key="5">
    <source>
        <dbReference type="PROSITE" id="PS51935"/>
    </source>
</evidence>
<keyword evidence="7" id="KW-1185">Reference proteome</keyword>
<dbReference type="CDD" id="cd13399">
    <property type="entry name" value="Slt35-like"/>
    <property type="match status" value="1"/>
</dbReference>
<dbReference type="SUPFAM" id="SSF54001">
    <property type="entry name" value="Cysteine proteinases"/>
    <property type="match status" value="1"/>
</dbReference>